<name>A0AAV4RUJ2_9ARAC</name>
<proteinExistence type="predicted"/>
<sequence length="77" mass="8233">MPFSSFPCEENGSVTQLNFNNLISQTARATIASCISVSGHRRRCHSQLWVYVSLYGGRLGRGTGLISGAVASSAEVK</sequence>
<evidence type="ECO:0000313" key="1">
    <source>
        <dbReference type="EMBL" id="GIY23553.1"/>
    </source>
</evidence>
<dbReference type="AlphaFoldDB" id="A0AAV4RUJ2"/>
<evidence type="ECO:0000313" key="2">
    <source>
        <dbReference type="Proteomes" id="UP001054837"/>
    </source>
</evidence>
<organism evidence="1 2">
    <name type="scientific">Caerostris darwini</name>
    <dbReference type="NCBI Taxonomy" id="1538125"/>
    <lineage>
        <taxon>Eukaryota</taxon>
        <taxon>Metazoa</taxon>
        <taxon>Ecdysozoa</taxon>
        <taxon>Arthropoda</taxon>
        <taxon>Chelicerata</taxon>
        <taxon>Arachnida</taxon>
        <taxon>Araneae</taxon>
        <taxon>Araneomorphae</taxon>
        <taxon>Entelegynae</taxon>
        <taxon>Araneoidea</taxon>
        <taxon>Araneidae</taxon>
        <taxon>Caerostris</taxon>
    </lineage>
</organism>
<dbReference type="EMBL" id="BPLQ01006560">
    <property type="protein sequence ID" value="GIY23553.1"/>
    <property type="molecule type" value="Genomic_DNA"/>
</dbReference>
<comment type="caution">
    <text evidence="1">The sequence shown here is derived from an EMBL/GenBank/DDBJ whole genome shotgun (WGS) entry which is preliminary data.</text>
</comment>
<keyword evidence="2" id="KW-1185">Reference proteome</keyword>
<protein>
    <submittedName>
        <fullName evidence="1">Uncharacterized protein</fullName>
    </submittedName>
</protein>
<dbReference type="Proteomes" id="UP001054837">
    <property type="component" value="Unassembled WGS sequence"/>
</dbReference>
<gene>
    <name evidence="1" type="ORF">CDAR_567781</name>
</gene>
<accession>A0AAV4RUJ2</accession>
<reference evidence="1 2" key="1">
    <citation type="submission" date="2021-06" db="EMBL/GenBank/DDBJ databases">
        <title>Caerostris darwini draft genome.</title>
        <authorList>
            <person name="Kono N."/>
            <person name="Arakawa K."/>
        </authorList>
    </citation>
    <scope>NUCLEOTIDE SEQUENCE [LARGE SCALE GENOMIC DNA]</scope>
</reference>